<comment type="caution">
    <text evidence="2">The sequence shown here is derived from an EMBL/GenBank/DDBJ whole genome shotgun (WGS) entry which is preliminary data.</text>
</comment>
<evidence type="ECO:0000313" key="2">
    <source>
        <dbReference type="EMBL" id="MCD7467677.1"/>
    </source>
</evidence>
<protein>
    <submittedName>
        <fullName evidence="2">Uncharacterized protein</fullName>
    </submittedName>
</protein>
<feature type="non-terminal residue" evidence="2">
    <location>
        <position position="1"/>
    </location>
</feature>
<sequence>QLMENTNPRRPSLDAMRWCVCRCCKAKASPDRHENPTHQDFCTGTDNNGCTSIDKTLA</sequence>
<organism evidence="2 3">
    <name type="scientific">Datura stramonium</name>
    <name type="common">Jimsonweed</name>
    <name type="synonym">Common thornapple</name>
    <dbReference type="NCBI Taxonomy" id="4076"/>
    <lineage>
        <taxon>Eukaryota</taxon>
        <taxon>Viridiplantae</taxon>
        <taxon>Streptophyta</taxon>
        <taxon>Embryophyta</taxon>
        <taxon>Tracheophyta</taxon>
        <taxon>Spermatophyta</taxon>
        <taxon>Magnoliopsida</taxon>
        <taxon>eudicotyledons</taxon>
        <taxon>Gunneridae</taxon>
        <taxon>Pentapetalae</taxon>
        <taxon>asterids</taxon>
        <taxon>lamiids</taxon>
        <taxon>Solanales</taxon>
        <taxon>Solanaceae</taxon>
        <taxon>Solanoideae</taxon>
        <taxon>Datureae</taxon>
        <taxon>Datura</taxon>
    </lineage>
</organism>
<dbReference type="EMBL" id="JACEIK010001257">
    <property type="protein sequence ID" value="MCD7467677.1"/>
    <property type="molecule type" value="Genomic_DNA"/>
</dbReference>
<dbReference type="Proteomes" id="UP000823775">
    <property type="component" value="Unassembled WGS sequence"/>
</dbReference>
<feature type="region of interest" description="Disordered" evidence="1">
    <location>
        <begin position="28"/>
        <end position="58"/>
    </location>
</feature>
<accession>A0ABS8T8E1</accession>
<gene>
    <name evidence="2" type="ORF">HAX54_005237</name>
</gene>
<proteinExistence type="predicted"/>
<keyword evidence="3" id="KW-1185">Reference proteome</keyword>
<reference evidence="2 3" key="1">
    <citation type="journal article" date="2021" name="BMC Genomics">
        <title>Datura genome reveals duplications of psychoactive alkaloid biosynthetic genes and high mutation rate following tissue culture.</title>
        <authorList>
            <person name="Rajewski A."/>
            <person name="Carter-House D."/>
            <person name="Stajich J."/>
            <person name="Litt A."/>
        </authorList>
    </citation>
    <scope>NUCLEOTIDE SEQUENCE [LARGE SCALE GENOMIC DNA]</scope>
    <source>
        <strain evidence="2">AR-01</strain>
    </source>
</reference>
<name>A0ABS8T8E1_DATST</name>
<feature type="compositionally biased region" description="Polar residues" evidence="1">
    <location>
        <begin position="38"/>
        <end position="58"/>
    </location>
</feature>
<evidence type="ECO:0000256" key="1">
    <source>
        <dbReference type="SAM" id="MobiDB-lite"/>
    </source>
</evidence>
<feature type="compositionally biased region" description="Basic and acidic residues" evidence="1">
    <location>
        <begin position="28"/>
        <end position="37"/>
    </location>
</feature>
<evidence type="ECO:0000313" key="3">
    <source>
        <dbReference type="Proteomes" id="UP000823775"/>
    </source>
</evidence>